<gene>
    <name evidence="1" type="ORF">K437DRAFT_256319</name>
</gene>
<evidence type="ECO:0000313" key="1">
    <source>
        <dbReference type="EMBL" id="KDN46138.1"/>
    </source>
</evidence>
<evidence type="ECO:0008006" key="3">
    <source>
        <dbReference type="Google" id="ProtNLM"/>
    </source>
</evidence>
<dbReference type="Proteomes" id="UP000027361">
    <property type="component" value="Unassembled WGS sequence"/>
</dbReference>
<organism evidence="1 2">
    <name type="scientific">Tilletiaria anomala (strain ATCC 24038 / CBS 436.72 / UBC 951)</name>
    <dbReference type="NCBI Taxonomy" id="1037660"/>
    <lineage>
        <taxon>Eukaryota</taxon>
        <taxon>Fungi</taxon>
        <taxon>Dikarya</taxon>
        <taxon>Basidiomycota</taxon>
        <taxon>Ustilaginomycotina</taxon>
        <taxon>Exobasidiomycetes</taxon>
        <taxon>Georgefischeriales</taxon>
        <taxon>Tilletiariaceae</taxon>
        <taxon>Tilletiaria</taxon>
    </lineage>
</organism>
<accession>A0A066W0Q5</accession>
<dbReference type="OrthoDB" id="347435at2759"/>
<dbReference type="InterPro" id="IPR027417">
    <property type="entry name" value="P-loop_NTPase"/>
</dbReference>
<dbReference type="InParanoid" id="A0A066W0Q5"/>
<dbReference type="Gene3D" id="3.40.50.300">
    <property type="entry name" value="P-loop containing nucleotide triphosphate hydrolases"/>
    <property type="match status" value="1"/>
</dbReference>
<reference evidence="1 2" key="1">
    <citation type="submission" date="2014-05" db="EMBL/GenBank/DDBJ databases">
        <title>Draft genome sequence of a rare smut relative, Tilletiaria anomala UBC 951.</title>
        <authorList>
            <consortium name="DOE Joint Genome Institute"/>
            <person name="Toome M."/>
            <person name="Kuo A."/>
            <person name="Henrissat B."/>
            <person name="Lipzen A."/>
            <person name="Tritt A."/>
            <person name="Yoshinaga Y."/>
            <person name="Zane M."/>
            <person name="Barry K."/>
            <person name="Grigoriev I.V."/>
            <person name="Spatafora J.W."/>
            <person name="Aimea M.C."/>
        </authorList>
    </citation>
    <scope>NUCLEOTIDE SEQUENCE [LARGE SCALE GENOMIC DNA]</scope>
    <source>
        <strain evidence="1 2">UBC 951</strain>
    </source>
</reference>
<sequence length="385" mass="43250">MDAERKDREDMNTYKERLLTEHIKRRFHSHLTRWRCMTDATRSAPPLIVGPGGVTLAGKTTITTKLKESLAQSPFGSRSLRVAIFSIDGELASNSTRSLPGALTEQNRRLYSDLYLTHQELTELAAAHPRNKLLHGRGQPGTHDMQLGLVCLQRLRGINGSFAADSQYAIATKGSVHLPIFDKSQFDGEGDRSDKTVQVEAPVDIVIFEGWCLGFAPIGREQIERRYKEAVQRAKPELKTRDDNQSDGEKAPYFLQHNIESLLELDERLGEYERKWYPLIDDFIQLRPVAPTSSTGAAATAPGSASAAGGLENVFQWRLQAEHTMMTSNGGKGMTDEQVRTFVERYMPGYELWAEQVTHEARRWHGKGLRVDIGPQREVVSVSEF</sequence>
<keyword evidence="2" id="KW-1185">Reference proteome</keyword>
<dbReference type="SUPFAM" id="SSF52540">
    <property type="entry name" value="P-loop containing nucleoside triphosphate hydrolases"/>
    <property type="match status" value="1"/>
</dbReference>
<dbReference type="HOGENOM" id="CLU_056986_1_0_1"/>
<dbReference type="AlphaFoldDB" id="A0A066W0Q5"/>
<dbReference type="STRING" id="1037660.A0A066W0Q5"/>
<dbReference type="OMA" id="TEYVYGW"/>
<protein>
    <recommendedName>
        <fullName evidence="3">P-loop containing nucleoside triphosphate hydrolase protein</fullName>
    </recommendedName>
</protein>
<dbReference type="GeneID" id="25264388"/>
<dbReference type="RefSeq" id="XP_013243453.1">
    <property type="nucleotide sequence ID" value="XM_013387999.1"/>
</dbReference>
<evidence type="ECO:0000313" key="2">
    <source>
        <dbReference type="Proteomes" id="UP000027361"/>
    </source>
</evidence>
<dbReference type="EMBL" id="JMSN01000037">
    <property type="protein sequence ID" value="KDN46138.1"/>
    <property type="molecule type" value="Genomic_DNA"/>
</dbReference>
<dbReference type="FunCoup" id="A0A066W0Q5">
    <property type="interactions" value="348"/>
</dbReference>
<name>A0A066W0Q5_TILAU</name>
<comment type="caution">
    <text evidence="1">The sequence shown here is derived from an EMBL/GenBank/DDBJ whole genome shotgun (WGS) entry which is preliminary data.</text>
</comment>
<proteinExistence type="predicted"/>